<dbReference type="Proteomes" id="UP001056500">
    <property type="component" value="Chromosome"/>
</dbReference>
<evidence type="ECO:0000313" key="1">
    <source>
        <dbReference type="EMBL" id="USG67836.1"/>
    </source>
</evidence>
<gene>
    <name evidence="1" type="ORF">NDK47_11385</name>
</gene>
<dbReference type="EMBL" id="CP098755">
    <property type="protein sequence ID" value="USG67836.1"/>
    <property type="molecule type" value="Genomic_DNA"/>
</dbReference>
<reference evidence="1" key="1">
    <citation type="submission" date="2022-06" db="EMBL/GenBank/DDBJ databases">
        <title>Genome sequencing of Brevibacillus sp. BB3-R1.</title>
        <authorList>
            <person name="Heo J."/>
            <person name="Lee D."/>
            <person name="Won M."/>
            <person name="Han B.-H."/>
            <person name="Hong S.-B."/>
            <person name="Kwon S.-W."/>
        </authorList>
    </citation>
    <scope>NUCLEOTIDE SEQUENCE</scope>
    <source>
        <strain evidence="1">BB3-R1</strain>
    </source>
</reference>
<dbReference type="RefSeq" id="WP_251874929.1">
    <property type="nucleotide sequence ID" value="NZ_CP098755.1"/>
</dbReference>
<organism evidence="1 2">
    <name type="scientific">Brevibacillus ruminantium</name>
    <dbReference type="NCBI Taxonomy" id="2950604"/>
    <lineage>
        <taxon>Bacteria</taxon>
        <taxon>Bacillati</taxon>
        <taxon>Bacillota</taxon>
        <taxon>Bacilli</taxon>
        <taxon>Bacillales</taxon>
        <taxon>Paenibacillaceae</taxon>
        <taxon>Brevibacillus</taxon>
    </lineage>
</organism>
<sequence length="131" mass="14636">MRKSRRPCGNIIVFAALILYFLIPCCPAMAEKPGSVQKERFRAYENEIYDLIDRGLKPLEKLENNDKLTAALSSAGEAFGKTSSDFSKVKVPDEFPQETKEVMKEINHYFAMGLSGVGTKHGLLFPVPKIP</sequence>
<name>A0ABY4WL08_9BACL</name>
<proteinExistence type="predicted"/>
<keyword evidence="2" id="KW-1185">Reference proteome</keyword>
<accession>A0ABY4WL08</accession>
<protein>
    <submittedName>
        <fullName evidence="1">Uncharacterized protein</fullName>
    </submittedName>
</protein>
<evidence type="ECO:0000313" key="2">
    <source>
        <dbReference type="Proteomes" id="UP001056500"/>
    </source>
</evidence>